<dbReference type="EMBL" id="LDWR01000098">
    <property type="protein sequence ID" value="KML43383.1"/>
    <property type="molecule type" value="Genomic_DNA"/>
</dbReference>
<sequence length="72" mass="7300">MDVGASLETDTETPEVVQLGMCALDDPANLSETTAVSFPAPGDTGRDAAIVHDASVFVVIVTAIRIDALGAA</sequence>
<evidence type="ECO:0000313" key="1">
    <source>
        <dbReference type="EMBL" id="KML43383.1"/>
    </source>
</evidence>
<protein>
    <submittedName>
        <fullName evidence="1">Uncharacterized protein</fullName>
    </submittedName>
</protein>
<name>A0A0J5Z106_BURCE</name>
<feature type="non-terminal residue" evidence="1">
    <location>
        <position position="72"/>
    </location>
</feature>
<organism evidence="1 2">
    <name type="scientific">Burkholderia cepacia</name>
    <name type="common">Pseudomonas cepacia</name>
    <dbReference type="NCBI Taxonomy" id="292"/>
    <lineage>
        <taxon>Bacteria</taxon>
        <taxon>Pseudomonadati</taxon>
        <taxon>Pseudomonadota</taxon>
        <taxon>Betaproteobacteria</taxon>
        <taxon>Burkholderiales</taxon>
        <taxon>Burkholderiaceae</taxon>
        <taxon>Burkholderia</taxon>
        <taxon>Burkholderia cepacia complex</taxon>
    </lineage>
</organism>
<gene>
    <name evidence="1" type="ORF">VL15_37530</name>
</gene>
<proteinExistence type="predicted"/>
<evidence type="ECO:0000313" key="2">
    <source>
        <dbReference type="Proteomes" id="UP000036338"/>
    </source>
</evidence>
<comment type="caution">
    <text evidence="1">The sequence shown here is derived from an EMBL/GenBank/DDBJ whole genome shotgun (WGS) entry which is preliminary data.</text>
</comment>
<accession>A0A0J5Z106</accession>
<reference evidence="1 2" key="1">
    <citation type="submission" date="2015-05" db="EMBL/GenBank/DDBJ databases">
        <title>Draft genome of Burkholderia cepacia LK29.</title>
        <authorList>
            <person name="Chan X.Y."/>
        </authorList>
    </citation>
    <scope>NUCLEOTIDE SEQUENCE [LARGE SCALE GENOMIC DNA]</scope>
    <source>
        <strain evidence="1 2">LK29</strain>
    </source>
</reference>
<dbReference type="Proteomes" id="UP000036338">
    <property type="component" value="Unassembled WGS sequence"/>
</dbReference>
<dbReference type="PATRIC" id="fig|292.27.peg.8822"/>
<dbReference type="AlphaFoldDB" id="A0A0J5Z106"/>